<organism evidence="1 2">
    <name type="scientific">Paragonimus westermani</name>
    <dbReference type="NCBI Taxonomy" id="34504"/>
    <lineage>
        <taxon>Eukaryota</taxon>
        <taxon>Metazoa</taxon>
        <taxon>Spiralia</taxon>
        <taxon>Lophotrochozoa</taxon>
        <taxon>Platyhelminthes</taxon>
        <taxon>Trematoda</taxon>
        <taxon>Digenea</taxon>
        <taxon>Plagiorchiida</taxon>
        <taxon>Troglotremata</taxon>
        <taxon>Troglotrematidae</taxon>
        <taxon>Paragonimus</taxon>
    </lineage>
</organism>
<dbReference type="Gene3D" id="1.20.1260.10">
    <property type="match status" value="1"/>
</dbReference>
<dbReference type="InterPro" id="IPR009078">
    <property type="entry name" value="Ferritin-like_SF"/>
</dbReference>
<evidence type="ECO:0008006" key="3">
    <source>
        <dbReference type="Google" id="ProtNLM"/>
    </source>
</evidence>
<dbReference type="Proteomes" id="UP000324629">
    <property type="component" value="Unassembled WGS sequence"/>
</dbReference>
<dbReference type="EMBL" id="QNGE01001442">
    <property type="protein sequence ID" value="KAA3677571.1"/>
    <property type="molecule type" value="Genomic_DNA"/>
</dbReference>
<accession>A0A5J4NPU5</accession>
<evidence type="ECO:0000313" key="2">
    <source>
        <dbReference type="Proteomes" id="UP000324629"/>
    </source>
</evidence>
<name>A0A5J4NPU5_9TREM</name>
<keyword evidence="2" id="KW-1185">Reference proteome</keyword>
<dbReference type="AlphaFoldDB" id="A0A5J4NPU5"/>
<proteinExistence type="predicted"/>
<protein>
    <recommendedName>
        <fullName evidence="3">Ferritin</fullName>
    </recommendedName>
</protein>
<reference evidence="1 2" key="1">
    <citation type="journal article" date="2019" name="Gigascience">
        <title>Whole-genome sequence of the oriental lung fluke Paragonimus westermani.</title>
        <authorList>
            <person name="Oey H."/>
            <person name="Zakrzewski M."/>
            <person name="Narain K."/>
            <person name="Devi K.R."/>
            <person name="Agatsuma T."/>
            <person name="Nawaratna S."/>
            <person name="Gobert G.N."/>
            <person name="Jones M.K."/>
            <person name="Ragan M.A."/>
            <person name="McManus D.P."/>
            <person name="Krause L."/>
        </authorList>
    </citation>
    <scope>NUCLEOTIDE SEQUENCE [LARGE SCALE GENOMIC DNA]</scope>
    <source>
        <strain evidence="1 2">IND2009</strain>
    </source>
</reference>
<comment type="caution">
    <text evidence="1">The sequence shown here is derived from an EMBL/GenBank/DDBJ whole genome shotgun (WGS) entry which is preliminary data.</text>
</comment>
<dbReference type="SUPFAM" id="SSF47240">
    <property type="entry name" value="Ferritin-like"/>
    <property type="match status" value="1"/>
</dbReference>
<dbReference type="InterPro" id="IPR012347">
    <property type="entry name" value="Ferritin-like"/>
</dbReference>
<gene>
    <name evidence="1" type="ORF">DEA37_0010654</name>
</gene>
<evidence type="ECO:0000313" key="1">
    <source>
        <dbReference type="EMBL" id="KAA3677571.1"/>
    </source>
</evidence>
<sequence>MSEAGEKQLISTLVTPIIHAHRTAWLTYEYLANLFESSLSTYNQINHETSCNNMKTSGLTSFGRYFRLLSQRMRDNQSRWMDYLLMCDVSLHTALSTPIKPWGELGSIREPIEALKLSKSIEHKLKQLYTETIKQCDESNLFELCNFIHNKFQSAQTHLATCISIHVEQLHREQRDHHHHTSSEQDCNPVADYLFDRLTMRPLTEEISSDLIRSGLCGRRLNTIEKLELLVQIAHIFHLRESPMHATQDAIQFTPLKMVH</sequence>